<reference evidence="1 2" key="1">
    <citation type="submission" date="2020-08" db="EMBL/GenBank/DDBJ databases">
        <title>Genome sequence of Diaphorobacter ruginosibacter DSM 27467T.</title>
        <authorList>
            <person name="Hyun D.-W."/>
            <person name="Bae J.-W."/>
        </authorList>
    </citation>
    <scope>NUCLEOTIDE SEQUENCE [LARGE SCALE GENOMIC DNA]</scope>
    <source>
        <strain evidence="1 2">DSM 27467</strain>
    </source>
</reference>
<sequence length="179" mass="19778">MQTAVFGDPLALTGRVKPFAGRGGMVAFSGYKTCWRISSARECSQLRSRFTGLRAVSGHSSGYKKGHECTWMANRCCVGGIGWKRERVFLNFIFAVQRGGTDDKVVVFEMKGEHLKSNDDTNYKREVLRLMAGVCAVEQTARGGEYDLMVSNGTEVTCDLVMLKDWKPTLPPLLSTSPP</sequence>
<name>A0A7G9RMT1_9BURK</name>
<protein>
    <submittedName>
        <fullName evidence="1">Uncharacterized protein</fullName>
    </submittedName>
</protein>
<dbReference type="RefSeq" id="WP_187597172.1">
    <property type="nucleotide sequence ID" value="NZ_CP060714.1"/>
</dbReference>
<dbReference type="AlphaFoldDB" id="A0A7G9RMT1"/>
<keyword evidence="2" id="KW-1185">Reference proteome</keyword>
<gene>
    <name evidence="1" type="ORF">H9K76_20815</name>
</gene>
<dbReference type="KEGG" id="drg:H9K76_20815"/>
<proteinExistence type="predicted"/>
<organism evidence="1 2">
    <name type="scientific">Diaphorobacter ruginosibacter</name>
    <dbReference type="NCBI Taxonomy" id="1715720"/>
    <lineage>
        <taxon>Bacteria</taxon>
        <taxon>Pseudomonadati</taxon>
        <taxon>Pseudomonadota</taxon>
        <taxon>Betaproteobacteria</taxon>
        <taxon>Burkholderiales</taxon>
        <taxon>Comamonadaceae</taxon>
        <taxon>Diaphorobacter</taxon>
    </lineage>
</organism>
<evidence type="ECO:0000313" key="2">
    <source>
        <dbReference type="Proteomes" id="UP000515811"/>
    </source>
</evidence>
<dbReference type="Proteomes" id="UP000515811">
    <property type="component" value="Chromosome"/>
</dbReference>
<accession>A0A7G9RMT1</accession>
<evidence type="ECO:0000313" key="1">
    <source>
        <dbReference type="EMBL" id="QNN56906.1"/>
    </source>
</evidence>
<dbReference type="EMBL" id="CP060714">
    <property type="protein sequence ID" value="QNN56906.1"/>
    <property type="molecule type" value="Genomic_DNA"/>
</dbReference>